<proteinExistence type="predicted"/>
<gene>
    <name evidence="1" type="ORF">DAT39_007901</name>
</gene>
<keyword evidence="2" id="KW-1185">Reference proteome</keyword>
<organism evidence="1 2">
    <name type="scientific">Clarias magur</name>
    <name type="common">Asian catfish</name>
    <name type="synonym">Macropteronotus magur</name>
    <dbReference type="NCBI Taxonomy" id="1594786"/>
    <lineage>
        <taxon>Eukaryota</taxon>
        <taxon>Metazoa</taxon>
        <taxon>Chordata</taxon>
        <taxon>Craniata</taxon>
        <taxon>Vertebrata</taxon>
        <taxon>Euteleostomi</taxon>
        <taxon>Actinopterygii</taxon>
        <taxon>Neopterygii</taxon>
        <taxon>Teleostei</taxon>
        <taxon>Ostariophysi</taxon>
        <taxon>Siluriformes</taxon>
        <taxon>Clariidae</taxon>
        <taxon>Clarias</taxon>
    </lineage>
</organism>
<feature type="non-terminal residue" evidence="1">
    <location>
        <position position="1"/>
    </location>
</feature>
<evidence type="ECO:0000313" key="2">
    <source>
        <dbReference type="Proteomes" id="UP000727407"/>
    </source>
</evidence>
<feature type="non-terminal residue" evidence="1">
    <location>
        <position position="55"/>
    </location>
</feature>
<comment type="caution">
    <text evidence="1">The sequence shown here is derived from an EMBL/GenBank/DDBJ whole genome shotgun (WGS) entry which is preliminary data.</text>
</comment>
<evidence type="ECO:0000313" key="1">
    <source>
        <dbReference type="EMBL" id="KAF5902398.1"/>
    </source>
</evidence>
<sequence>FLPRVLDYGRDFQLPVKPQRLGQPLSESSCVRCSSLPERKRRDELLRNEPLLLQS</sequence>
<dbReference type="Proteomes" id="UP000727407">
    <property type="component" value="Unassembled WGS sequence"/>
</dbReference>
<protein>
    <submittedName>
        <fullName evidence="1">Uncharacterized protein</fullName>
    </submittedName>
</protein>
<dbReference type="AlphaFoldDB" id="A0A8J4U868"/>
<dbReference type="EMBL" id="QNUK01000091">
    <property type="protein sequence ID" value="KAF5902398.1"/>
    <property type="molecule type" value="Genomic_DNA"/>
</dbReference>
<name>A0A8J4U868_CLAMG</name>
<reference evidence="1" key="1">
    <citation type="submission" date="2020-07" db="EMBL/GenBank/DDBJ databases">
        <title>Clarias magur genome sequencing, assembly and annotation.</title>
        <authorList>
            <person name="Kushwaha B."/>
            <person name="Kumar R."/>
            <person name="Das P."/>
            <person name="Joshi C.G."/>
            <person name="Kumar D."/>
            <person name="Nagpure N.S."/>
            <person name="Pandey M."/>
            <person name="Agarwal S."/>
            <person name="Srivastava S."/>
            <person name="Singh M."/>
            <person name="Sahoo L."/>
            <person name="Jayasankar P."/>
            <person name="Meher P.K."/>
            <person name="Koringa P.G."/>
            <person name="Iquebal M.A."/>
            <person name="Das S.P."/>
            <person name="Bit A."/>
            <person name="Patnaik S."/>
            <person name="Patel N."/>
            <person name="Shah T.M."/>
            <person name="Hinsu A."/>
            <person name="Jena J.K."/>
        </authorList>
    </citation>
    <scope>NUCLEOTIDE SEQUENCE</scope>
    <source>
        <strain evidence="1">CIFAMagur01</strain>
        <tissue evidence="1">Testis</tissue>
    </source>
</reference>
<accession>A0A8J4U868</accession>